<dbReference type="GeneID" id="40233860"/>
<proteinExistence type="predicted"/>
<protein>
    <submittedName>
        <fullName evidence="1">Uncharacterized protein</fullName>
    </submittedName>
</protein>
<dbReference type="EMBL" id="JF937101">
    <property type="protein sequence ID" value="AEK09580.1"/>
    <property type="molecule type" value="Genomic_DNA"/>
</dbReference>
<evidence type="ECO:0000313" key="1">
    <source>
        <dbReference type="EMBL" id="AEK09580.1"/>
    </source>
</evidence>
<name>G1D487_9CAUD</name>
<dbReference type="Proteomes" id="UP000008414">
    <property type="component" value="Segment"/>
</dbReference>
<keyword evidence="2" id="KW-1185">Reference proteome</keyword>
<evidence type="ECO:0000313" key="2">
    <source>
        <dbReference type="Proteomes" id="UP000008414"/>
    </source>
</evidence>
<sequence>MTLEREWEMNKIEAILEEAAQITAENPDDIAQGYVRITLTTGDVIAGRIDHLHDGWAMMAQDEHTYAESIFPLHIRIDHIVTFQYGTRR</sequence>
<organism evidence="1 2">
    <name type="scientific">Mycobacterium phage LittleE</name>
    <dbReference type="NCBI Taxonomy" id="2922212"/>
    <lineage>
        <taxon>Viruses</taxon>
        <taxon>Duplodnaviria</taxon>
        <taxon>Heunggongvirae</taxon>
        <taxon>Uroviricota</taxon>
        <taxon>Caudoviricetes</taxon>
        <taxon>Omegavirus</taxon>
        <taxon>Omegavirus littlee</taxon>
    </lineage>
</organism>
<dbReference type="RefSeq" id="YP_009637113.1">
    <property type="nucleotide sequence ID" value="NC_042322.1"/>
</dbReference>
<accession>G1D487</accession>
<reference evidence="1 2" key="1">
    <citation type="journal article" date="2012" name="J. Virol.">
        <title>Complete Genome Sequences of 138 Mycobacteriophages.</title>
        <authorList>
            <consortium name="the Science Education Alliance Phage Hunters Advancing Genomics and Evolutionary Science Program"/>
            <consortium name="the KwaZulu-Natal Research Institute for Tuberculosis and HIV Mycobacterial Genetics Course Students"/>
            <consortium name="the Phage Hunters Integrating Research and Education Program"/>
            <person name="Hatfull G.F."/>
        </authorList>
    </citation>
    <scope>NUCLEOTIDE SEQUENCE [LARGE SCALE GENOMIC DNA]</scope>
    <source>
        <strain evidence="1">LittleE</strain>
    </source>
</reference>
<gene>
    <name evidence="1" type="primary">203</name>
    <name evidence="1" type="ORF">LITTLEE_203</name>
</gene>